<dbReference type="PANTHER" id="PTHR44329">
    <property type="entry name" value="SERINE/THREONINE-PROTEIN KINASE TNNI3K-RELATED"/>
    <property type="match status" value="1"/>
</dbReference>
<dbReference type="PANTHER" id="PTHR44329:SF288">
    <property type="entry name" value="MITOGEN-ACTIVATED PROTEIN KINASE KINASE KINASE 20"/>
    <property type="match status" value="1"/>
</dbReference>
<dbReference type="Pfam" id="PF07714">
    <property type="entry name" value="PK_Tyr_Ser-Thr"/>
    <property type="match status" value="2"/>
</dbReference>
<dbReference type="InterPro" id="IPR051681">
    <property type="entry name" value="Ser/Thr_Kinases-Pseudokinases"/>
</dbReference>
<dbReference type="GO" id="GO:0005524">
    <property type="term" value="F:ATP binding"/>
    <property type="evidence" value="ECO:0007669"/>
    <property type="project" value="InterPro"/>
</dbReference>
<feature type="domain" description="Protein kinase" evidence="5">
    <location>
        <begin position="1"/>
        <end position="216"/>
    </location>
</feature>
<dbReference type="EMBL" id="WTPW01001076">
    <property type="protein sequence ID" value="KAF0458580.1"/>
    <property type="molecule type" value="Genomic_DNA"/>
</dbReference>
<evidence type="ECO:0000256" key="1">
    <source>
        <dbReference type="ARBA" id="ARBA00022679"/>
    </source>
</evidence>
<dbReference type="OrthoDB" id="4062651at2759"/>
<keyword evidence="7" id="KW-1185">Reference proteome</keyword>
<dbReference type="Proteomes" id="UP000439903">
    <property type="component" value="Unassembled WGS sequence"/>
</dbReference>
<comment type="caution">
    <text evidence="6">The sequence shown here is derived from an EMBL/GenBank/DDBJ whole genome shotgun (WGS) entry which is preliminary data.</text>
</comment>
<evidence type="ECO:0000313" key="7">
    <source>
        <dbReference type="Proteomes" id="UP000439903"/>
    </source>
</evidence>
<dbReference type="Gene3D" id="3.30.200.20">
    <property type="entry name" value="Phosphorylase Kinase, domain 1"/>
    <property type="match status" value="1"/>
</dbReference>
<evidence type="ECO:0000256" key="4">
    <source>
        <dbReference type="ARBA" id="ARBA00022840"/>
    </source>
</evidence>
<dbReference type="GO" id="GO:0004674">
    <property type="term" value="F:protein serine/threonine kinase activity"/>
    <property type="evidence" value="ECO:0007669"/>
    <property type="project" value="TreeGrafter"/>
</dbReference>
<dbReference type="SUPFAM" id="SSF56112">
    <property type="entry name" value="Protein kinase-like (PK-like)"/>
    <property type="match status" value="2"/>
</dbReference>
<dbReference type="Gene3D" id="1.10.510.10">
    <property type="entry name" value="Transferase(Phosphotransferase) domain 1"/>
    <property type="match status" value="2"/>
</dbReference>
<dbReference type="AlphaFoldDB" id="A0A8H3XGM7"/>
<evidence type="ECO:0000256" key="3">
    <source>
        <dbReference type="ARBA" id="ARBA00022777"/>
    </source>
</evidence>
<evidence type="ECO:0000259" key="5">
    <source>
        <dbReference type="PROSITE" id="PS50011"/>
    </source>
</evidence>
<keyword evidence="3 6" id="KW-0418">Kinase</keyword>
<organism evidence="6 7">
    <name type="scientific">Gigaspora margarita</name>
    <dbReference type="NCBI Taxonomy" id="4874"/>
    <lineage>
        <taxon>Eukaryota</taxon>
        <taxon>Fungi</taxon>
        <taxon>Fungi incertae sedis</taxon>
        <taxon>Mucoromycota</taxon>
        <taxon>Glomeromycotina</taxon>
        <taxon>Glomeromycetes</taxon>
        <taxon>Diversisporales</taxon>
        <taxon>Gigasporaceae</taxon>
        <taxon>Gigaspora</taxon>
    </lineage>
</organism>
<evidence type="ECO:0000313" key="6">
    <source>
        <dbReference type="EMBL" id="KAF0458580.1"/>
    </source>
</evidence>
<accession>A0A8H3XGM7</accession>
<gene>
    <name evidence="6" type="ORF">F8M41_000932</name>
</gene>
<feature type="domain" description="Protein kinase" evidence="5">
    <location>
        <begin position="249"/>
        <end position="509"/>
    </location>
</feature>
<reference evidence="6 7" key="1">
    <citation type="journal article" date="2019" name="Environ. Microbiol.">
        <title>At the nexus of three kingdoms: the genome of the mycorrhizal fungus Gigaspora margarita provides insights into plant, endobacterial and fungal interactions.</title>
        <authorList>
            <person name="Venice F."/>
            <person name="Ghignone S."/>
            <person name="Salvioli di Fossalunga A."/>
            <person name="Amselem J."/>
            <person name="Novero M."/>
            <person name="Xianan X."/>
            <person name="Sedzielewska Toro K."/>
            <person name="Morin E."/>
            <person name="Lipzen A."/>
            <person name="Grigoriev I.V."/>
            <person name="Henrissat B."/>
            <person name="Martin F.M."/>
            <person name="Bonfante P."/>
        </authorList>
    </citation>
    <scope>NUCLEOTIDE SEQUENCE [LARGE SCALE GENOMIC DNA]</scope>
    <source>
        <strain evidence="6 7">BEG34</strain>
    </source>
</reference>
<evidence type="ECO:0000256" key="2">
    <source>
        <dbReference type="ARBA" id="ARBA00022741"/>
    </source>
</evidence>
<keyword evidence="4" id="KW-0067">ATP-binding</keyword>
<protein>
    <submittedName>
        <fullName evidence="6">Kinase-like protein</fullName>
    </submittedName>
</protein>
<dbReference type="InterPro" id="IPR001245">
    <property type="entry name" value="Ser-Thr/Tyr_kinase_cat_dom"/>
</dbReference>
<proteinExistence type="predicted"/>
<sequence>MATDLNAFINKAIDDGDINFVNYKEFTSIEKIGEGGFNSVYKSEWKKGGLTVALKSLKDINIDGMTVKKSERELRLMQKHPRNILIHDERAIIADFGLSKIISNEASISNSYIYGMPSYMDPKCFIDNANNTYKRSLKSDIYSYGVLLWEISSGQKPFHSFKSREAIAIQIYQGKREDPIEGTPPRYIELYTQCWDYDPEKRPEIKYVLEVLNQFEPTNIHRNIEEPLKGLLEKVISEQHIHRHEYKEFVNIEELIKEELVLVRKATWKNGGITVVLKCLKVNDKDLSDNNIQEFIQKLRLLHESDHPNIITFYGVTKDPDGYYNTVLQFAEEGTLCEYLEKNFERLNWSDKLQMAKEIADGLKYLHENNMAHCDLNSANILVHNKTMIITGFDISKHDEASSLSYSISQGMPAYIEPQCFREQVYKRDMRSDIYSFGVILWEISSGKPPFQQFKLGYTIPIRIFNGEREEPIEGTPSKYTDLYMQCWKEDPSKRPGMESIINALNQLIDENHITS</sequence>
<dbReference type="PROSITE" id="PS50011">
    <property type="entry name" value="PROTEIN_KINASE_DOM"/>
    <property type="match status" value="2"/>
</dbReference>
<keyword evidence="1" id="KW-0808">Transferase</keyword>
<dbReference type="InterPro" id="IPR011009">
    <property type="entry name" value="Kinase-like_dom_sf"/>
</dbReference>
<keyword evidence="2" id="KW-0547">Nucleotide-binding</keyword>
<name>A0A8H3XGM7_GIGMA</name>
<dbReference type="PRINTS" id="PR00109">
    <property type="entry name" value="TYRKINASE"/>
</dbReference>
<dbReference type="InterPro" id="IPR000719">
    <property type="entry name" value="Prot_kinase_dom"/>
</dbReference>